<dbReference type="Pfam" id="PF25058">
    <property type="entry name" value="ARM_TT21"/>
    <property type="match status" value="1"/>
</dbReference>
<feature type="repeat" description="TPR" evidence="3">
    <location>
        <begin position="238"/>
        <end position="271"/>
    </location>
</feature>
<accession>A0A1G6J3C5</accession>
<dbReference type="InterPro" id="IPR051012">
    <property type="entry name" value="CellSynth/LPSAsmb/PSIAsmb"/>
</dbReference>
<dbReference type="STRING" id="1464122.SAMN05421737_105240"/>
<keyword evidence="1" id="KW-0677">Repeat</keyword>
<evidence type="ECO:0000256" key="1">
    <source>
        <dbReference type="ARBA" id="ARBA00022737"/>
    </source>
</evidence>
<keyword evidence="5" id="KW-1185">Reference proteome</keyword>
<dbReference type="InterPro" id="IPR011990">
    <property type="entry name" value="TPR-like_helical_dom_sf"/>
</dbReference>
<dbReference type="AlphaFoldDB" id="A0A1G6J3C5"/>
<reference evidence="5" key="1">
    <citation type="submission" date="2016-09" db="EMBL/GenBank/DDBJ databases">
        <authorList>
            <person name="Varghese N."/>
            <person name="Submissions S."/>
        </authorList>
    </citation>
    <scope>NUCLEOTIDE SEQUENCE [LARGE SCALE GENOMIC DNA]</scope>
    <source>
        <strain evidence="5">25nlg</strain>
    </source>
</reference>
<dbReference type="SUPFAM" id="SSF81901">
    <property type="entry name" value="HCP-like"/>
    <property type="match status" value="1"/>
</dbReference>
<dbReference type="Pfam" id="PF13432">
    <property type="entry name" value="TPR_16"/>
    <property type="match status" value="1"/>
</dbReference>
<gene>
    <name evidence="4" type="ORF">SAMN05421737_105240</name>
</gene>
<evidence type="ECO:0000313" key="5">
    <source>
        <dbReference type="Proteomes" id="UP000242662"/>
    </source>
</evidence>
<dbReference type="SUPFAM" id="SSF48452">
    <property type="entry name" value="TPR-like"/>
    <property type="match status" value="2"/>
</dbReference>
<evidence type="ECO:0000256" key="3">
    <source>
        <dbReference type="PROSITE-ProRule" id="PRU00339"/>
    </source>
</evidence>
<evidence type="ECO:0000313" key="4">
    <source>
        <dbReference type="EMBL" id="SDC13159.1"/>
    </source>
</evidence>
<feature type="repeat" description="TPR" evidence="3">
    <location>
        <begin position="32"/>
        <end position="65"/>
    </location>
</feature>
<organism evidence="4 5">
    <name type="scientific">Shouchella lonarensis</name>
    <dbReference type="NCBI Taxonomy" id="1464122"/>
    <lineage>
        <taxon>Bacteria</taxon>
        <taxon>Bacillati</taxon>
        <taxon>Bacillota</taxon>
        <taxon>Bacilli</taxon>
        <taxon>Bacillales</taxon>
        <taxon>Bacillaceae</taxon>
        <taxon>Shouchella</taxon>
    </lineage>
</organism>
<proteinExistence type="predicted"/>
<dbReference type="Pfam" id="PF14559">
    <property type="entry name" value="TPR_19"/>
    <property type="match status" value="2"/>
</dbReference>
<dbReference type="EMBL" id="FMYM01000005">
    <property type="protein sequence ID" value="SDC13159.1"/>
    <property type="molecule type" value="Genomic_DNA"/>
</dbReference>
<sequence length="420" mass="47702">MTIRERVWQAIEQGDTEEGLRILAQAKQTDDHEQLFYVAELYRELGHLEEAKEIVETLIGLYPDEGSLYMFAAEMMIDLDEEEEAIELLLEIQASDQNFLQAQLLLADLYQLQALDEVAEQKLLAAYKQAPEEMILTYALGEFYLQQGAYNKAIPYLKRAFYSGEDFGTIDVGLALAEAYSATGQFEEALALYEQSADEKKMSPTTMHQFGLTAYQAKDYVVAIEQLEAVKTLDPDFTSVYAPLAAAYEAEGRLDEALETVKTGMKLDEFNDALPLLAGRLALKKQAYEQAEPYLRQAMALNPANVEALQVLSMLLREQDRPEELLELILHAREFEEVDVLFTWHEAYAHAALERYDEAAKKYEEAYMSFREDGDFLAEYGLFLLEEGQRARALLLLRQALQQNSARTDLIEVVASLEAE</sequence>
<dbReference type="PANTHER" id="PTHR45586:SF14">
    <property type="entry name" value="TETRATRICOPEPTIDE TPR_2 REPEAT PROTEIN"/>
    <property type="match status" value="1"/>
</dbReference>
<dbReference type="InterPro" id="IPR019734">
    <property type="entry name" value="TPR_rpt"/>
</dbReference>
<dbReference type="Proteomes" id="UP000242662">
    <property type="component" value="Unassembled WGS sequence"/>
</dbReference>
<dbReference type="Gene3D" id="1.25.40.10">
    <property type="entry name" value="Tetratricopeptide repeat domain"/>
    <property type="match status" value="2"/>
</dbReference>
<dbReference type="PROSITE" id="PS50005">
    <property type="entry name" value="TPR"/>
    <property type="match status" value="2"/>
</dbReference>
<dbReference type="SMART" id="SM00028">
    <property type="entry name" value="TPR"/>
    <property type="match status" value="8"/>
</dbReference>
<name>A0A1G6J3C5_9BACI</name>
<protein>
    <submittedName>
        <fullName evidence="4">Lipopolysaccharide biosynthesis regulator YciM, contains six TPR domains and a predicted metal-binding C-terminal domain</fullName>
    </submittedName>
</protein>
<evidence type="ECO:0000256" key="2">
    <source>
        <dbReference type="ARBA" id="ARBA00022803"/>
    </source>
</evidence>
<keyword evidence="2 3" id="KW-0802">TPR repeat</keyword>
<dbReference type="PANTHER" id="PTHR45586">
    <property type="entry name" value="TPR REPEAT-CONTAINING PROTEIN PA4667"/>
    <property type="match status" value="1"/>
</dbReference>